<protein>
    <submittedName>
        <fullName evidence="2">Uncharacterized protein</fullName>
    </submittedName>
</protein>
<dbReference type="AlphaFoldDB" id="A0A4Y2EV34"/>
<organism evidence="2 3">
    <name type="scientific">Araneus ventricosus</name>
    <name type="common">Orbweaver spider</name>
    <name type="synonym">Epeira ventricosa</name>
    <dbReference type="NCBI Taxonomy" id="182803"/>
    <lineage>
        <taxon>Eukaryota</taxon>
        <taxon>Metazoa</taxon>
        <taxon>Ecdysozoa</taxon>
        <taxon>Arthropoda</taxon>
        <taxon>Chelicerata</taxon>
        <taxon>Arachnida</taxon>
        <taxon>Araneae</taxon>
        <taxon>Araneomorphae</taxon>
        <taxon>Entelegynae</taxon>
        <taxon>Araneoidea</taxon>
        <taxon>Araneidae</taxon>
        <taxon>Araneus</taxon>
    </lineage>
</organism>
<evidence type="ECO:0000313" key="2">
    <source>
        <dbReference type="EMBL" id="GBM32038.1"/>
    </source>
</evidence>
<proteinExistence type="predicted"/>
<dbReference type="EMBL" id="BGPR01000697">
    <property type="protein sequence ID" value="GBM32038.1"/>
    <property type="molecule type" value="Genomic_DNA"/>
</dbReference>
<gene>
    <name evidence="2" type="ORF">AVEN_127378_1</name>
</gene>
<dbReference type="Proteomes" id="UP000499080">
    <property type="component" value="Unassembled WGS sequence"/>
</dbReference>
<evidence type="ECO:0000256" key="1">
    <source>
        <dbReference type="SAM" id="MobiDB-lite"/>
    </source>
</evidence>
<evidence type="ECO:0000313" key="3">
    <source>
        <dbReference type="Proteomes" id="UP000499080"/>
    </source>
</evidence>
<reference evidence="2 3" key="1">
    <citation type="journal article" date="2019" name="Sci. Rep.">
        <title>Orb-weaving spider Araneus ventricosus genome elucidates the spidroin gene catalogue.</title>
        <authorList>
            <person name="Kono N."/>
            <person name="Nakamura H."/>
            <person name="Ohtoshi R."/>
            <person name="Moran D.A.P."/>
            <person name="Shinohara A."/>
            <person name="Yoshida Y."/>
            <person name="Fujiwara M."/>
            <person name="Mori M."/>
            <person name="Tomita M."/>
            <person name="Arakawa K."/>
        </authorList>
    </citation>
    <scope>NUCLEOTIDE SEQUENCE [LARGE SCALE GENOMIC DNA]</scope>
</reference>
<keyword evidence="3" id="KW-1185">Reference proteome</keyword>
<feature type="region of interest" description="Disordered" evidence="1">
    <location>
        <begin position="1"/>
        <end position="59"/>
    </location>
</feature>
<accession>A0A4Y2EV34</accession>
<name>A0A4Y2EV34_ARAVE</name>
<comment type="caution">
    <text evidence="2">The sequence shown here is derived from an EMBL/GenBank/DDBJ whole genome shotgun (WGS) entry which is preliminary data.</text>
</comment>
<sequence>MKWQKRQRGGEQVIGRMPVVNIQDSESERSEQGFRSKPGRIATGGGLASFSEQEARPPSKSYNPLLQVLEKMNSFDGQDIWTNRTLSYSWRSRNNKPNPFVHYPSLSYGINILLTFQVNTYSIA</sequence>